<proteinExistence type="predicted"/>
<dbReference type="Proteomes" id="UP001163624">
    <property type="component" value="Chromosome"/>
</dbReference>
<sequence length="456" mass="51374">MTLSASRKTALCRELPDARELYDALLRTPEEYSEAAARFLDEQLQAQVIGGGDLPGDPQRWPGWLAERARCSASEYAAYLSERRAGAPRRFFHSRIHALYFLQAVRPTKLVDGAWLYGALNHCDDPRALPLVHIYLEELGHGITARNHVLIYRQLLESLGCDTPLPLSDAHYLQGAVQLAFGYLADDYLPELLGYNLGYELPPLHLMITSHELRELGIDPRYFRLHVTIDNAGSGHGRKALAALNAYLPRLGDRESFLRRVQAGYRLNDAGLSCQQIIDGFDLHAELLEMLERKRPFAQRMHDDRARIGGLTVNQWLAAPGRMGEFLQALEDEGWLIRHAEPARSRLWRLVEGDEAAMFGVFTPYEKQLLHDWIAGDWHAPQAQSHWRGGGRLGASDAPARADFAAEERALLNELSGLSPRNRRHRLIALMAPHKHWTSAGLMATRIFADKLGIEP</sequence>
<gene>
    <name evidence="1" type="ORF">OU419_14300</name>
</gene>
<accession>A0ABY7A552</accession>
<evidence type="ECO:0000313" key="1">
    <source>
        <dbReference type="EMBL" id="WAI52369.1"/>
    </source>
</evidence>
<reference evidence="1" key="1">
    <citation type="submission" date="2022-11" db="EMBL/GenBank/DDBJ databases">
        <title>Pseudomonas triclosanedens sp. nov., a triclosan degrader isolated from activated sludge.</title>
        <authorList>
            <person name="Yin Y."/>
            <person name="Lu Z."/>
        </authorList>
    </citation>
    <scope>NUCLEOTIDE SEQUENCE</scope>
    <source>
        <strain evidence="1">ZM23</strain>
    </source>
</reference>
<dbReference type="Pfam" id="PF14518">
    <property type="entry name" value="Haem_oxygenas_2"/>
    <property type="match status" value="1"/>
</dbReference>
<name>A0ABY7A552_9PSED</name>
<dbReference type="Gene3D" id="1.20.910.10">
    <property type="entry name" value="Heme oxygenase-like"/>
    <property type="match status" value="1"/>
</dbReference>
<protein>
    <submittedName>
        <fullName evidence="1">Iron-containing redox enzyme family protein</fullName>
    </submittedName>
</protein>
<dbReference type="EMBL" id="CP113432">
    <property type="protein sequence ID" value="WAI52369.1"/>
    <property type="molecule type" value="Genomic_DNA"/>
</dbReference>
<dbReference type="InterPro" id="IPR016084">
    <property type="entry name" value="Haem_Oase-like_multi-hlx"/>
</dbReference>
<dbReference type="RefSeq" id="WP_254476525.1">
    <property type="nucleotide sequence ID" value="NZ_CP113432.1"/>
</dbReference>
<dbReference type="SMART" id="SM01236">
    <property type="entry name" value="Haem_oxygenase_2"/>
    <property type="match status" value="1"/>
</dbReference>
<organism evidence="1 2">
    <name type="scientific">Pseudomonas triclosanedens</name>
    <dbReference type="NCBI Taxonomy" id="2961893"/>
    <lineage>
        <taxon>Bacteria</taxon>
        <taxon>Pseudomonadati</taxon>
        <taxon>Pseudomonadota</taxon>
        <taxon>Gammaproteobacteria</taxon>
        <taxon>Pseudomonadales</taxon>
        <taxon>Pseudomonadaceae</taxon>
        <taxon>Pseudomonas</taxon>
    </lineage>
</organism>
<keyword evidence="2" id="KW-1185">Reference proteome</keyword>
<evidence type="ECO:0000313" key="2">
    <source>
        <dbReference type="Proteomes" id="UP001163624"/>
    </source>
</evidence>